<dbReference type="Proteomes" id="UP000031829">
    <property type="component" value="Plasmid pBMV_2"/>
</dbReference>
<dbReference type="GO" id="GO:0050830">
    <property type="term" value="P:defense response to Gram-positive bacterium"/>
    <property type="evidence" value="ECO:0007669"/>
    <property type="project" value="InterPro"/>
</dbReference>
<evidence type="ECO:0000313" key="2">
    <source>
        <dbReference type="Proteomes" id="UP000031829"/>
    </source>
</evidence>
<dbReference type="InterPro" id="IPR027632">
    <property type="entry name" value="Lant_2_A2"/>
</dbReference>
<sequence length="68" mass="7205">MSNLKENVVGLSMKKLNKSEMENIYGASGVDTRTHPTVIVVSRISSAKCASTISAISGLVSYNKDCLG</sequence>
<accession>A0A0B6AXK2</accession>
<dbReference type="EMBL" id="CP009921">
    <property type="protein sequence ID" value="AJI25812.1"/>
    <property type="molecule type" value="Genomic_DNA"/>
</dbReference>
<name>A0A0B6AXK2_PRIM2</name>
<geneLocation type="plasmid" evidence="1 2">
    <name>pBMV_2</name>
</geneLocation>
<dbReference type="AlphaFoldDB" id="A0A0B6AXK2"/>
<protein>
    <submittedName>
        <fullName evidence="1">Type 2 lantibiotic, family protein</fullName>
    </submittedName>
</protein>
<dbReference type="KEGG" id="bmeg:BG04_5684"/>
<dbReference type="HOGENOM" id="CLU_2785256_0_0_9"/>
<organism evidence="1 2">
    <name type="scientific">Priestia megaterium (strain ATCC 14581 / DSM 32 / CCUG 1817 / JCM 2506 / NBRC 15308 / NCIMB 9376 / NCTC 10342 / NRRL B-14308 / VKM B-512 / Ford 19)</name>
    <name type="common">Bacillus megaterium</name>
    <dbReference type="NCBI Taxonomy" id="1348623"/>
    <lineage>
        <taxon>Bacteria</taxon>
        <taxon>Bacillati</taxon>
        <taxon>Bacillota</taxon>
        <taxon>Bacilli</taxon>
        <taxon>Bacillales</taxon>
        <taxon>Bacillaceae</taxon>
        <taxon>Priestia</taxon>
    </lineage>
</organism>
<evidence type="ECO:0000313" key="1">
    <source>
        <dbReference type="EMBL" id="AJI25812.1"/>
    </source>
</evidence>
<dbReference type="NCBIfam" id="TIGR03893">
    <property type="entry name" value="lant_SP_1948"/>
    <property type="match status" value="1"/>
</dbReference>
<proteinExistence type="predicted"/>
<gene>
    <name evidence="1" type="ORF">BG04_5684</name>
</gene>
<dbReference type="GeneID" id="93645837"/>
<reference evidence="1 2" key="1">
    <citation type="journal article" date="2015" name="Genome Announc.">
        <title>Complete genome sequences for 35 biothreat assay-relevant bacillus species.</title>
        <authorList>
            <person name="Johnson S.L."/>
            <person name="Daligault H.E."/>
            <person name="Davenport K.W."/>
            <person name="Jaissle J."/>
            <person name="Frey K.G."/>
            <person name="Ladner J.T."/>
            <person name="Broomall S.M."/>
            <person name="Bishop-Lilly K.A."/>
            <person name="Bruce D.C."/>
            <person name="Gibbons H.S."/>
            <person name="Coyne S.R."/>
            <person name="Lo C.C."/>
            <person name="Meincke L."/>
            <person name="Munk A.C."/>
            <person name="Koroleva G.I."/>
            <person name="Rosenzweig C.N."/>
            <person name="Palacios G.F."/>
            <person name="Redden C.L."/>
            <person name="Minogue T.D."/>
            <person name="Chain P.S."/>
        </authorList>
    </citation>
    <scope>NUCLEOTIDE SEQUENCE [LARGE SCALE GENOMIC DNA]</scope>
    <source>
        <strain evidence="2">ATCC 14581 / DSM 32 / JCM 2506 / NBRC 15308 / NCIMB 9376 / NCTC 10342 / NRRL B-14308 / VKM B-512</strain>
        <plasmid evidence="1 2">pBMV_2</plasmid>
    </source>
</reference>
<keyword evidence="1" id="KW-0614">Plasmid</keyword>
<dbReference type="RefSeq" id="WP_034655941.1">
    <property type="nucleotide sequence ID" value="NZ_CP009921.1"/>
</dbReference>